<protein>
    <submittedName>
        <fullName evidence="9">Beta-galactosidase</fullName>
    </submittedName>
</protein>
<dbReference type="EMBL" id="LWAF01000002">
    <property type="protein sequence ID" value="ODN31055.1"/>
    <property type="molecule type" value="Genomic_DNA"/>
</dbReference>
<feature type="active site" description="Nucleophile" evidence="4">
    <location>
        <position position="367"/>
    </location>
</feature>
<dbReference type="InterPro" id="IPR017853">
    <property type="entry name" value="GH"/>
</dbReference>
<dbReference type="STRING" id="1008305.A4H02_01930"/>
<dbReference type="Pfam" id="PF00150">
    <property type="entry name" value="Cellulase"/>
    <property type="match status" value="1"/>
</dbReference>
<dbReference type="AlphaFoldDB" id="A0A1E3G457"/>
<dbReference type="InterPro" id="IPR033132">
    <property type="entry name" value="GH_1_N_CS"/>
</dbReference>
<dbReference type="InterPro" id="IPR018120">
    <property type="entry name" value="Glyco_hydro_1_AS"/>
</dbReference>
<dbReference type="NCBIfam" id="NF041004">
    <property type="entry name" value="Beta_gal_BgaS"/>
    <property type="match status" value="1"/>
</dbReference>
<dbReference type="PANTHER" id="PTHR10353">
    <property type="entry name" value="GLYCOSYL HYDROLASE"/>
    <property type="match status" value="1"/>
</dbReference>
<dbReference type="PROSITE" id="PS00572">
    <property type="entry name" value="GLYCOSYL_HYDROL_F1_1"/>
    <property type="match status" value="1"/>
</dbReference>
<keyword evidence="2 6" id="KW-0378">Hydrolase</keyword>
<dbReference type="InterPro" id="IPR053427">
    <property type="entry name" value="Beta-galactosidase"/>
</dbReference>
<evidence type="ECO:0000256" key="5">
    <source>
        <dbReference type="RuleBase" id="RU003690"/>
    </source>
</evidence>
<proteinExistence type="inferred from homology"/>
<dbReference type="RefSeq" id="WP_069292479.1">
    <property type="nucleotide sequence ID" value="NZ_CP140110.1"/>
</dbReference>
<evidence type="ECO:0000256" key="2">
    <source>
        <dbReference type="ARBA" id="ARBA00022801"/>
    </source>
</evidence>
<accession>A0A1E3G457</accession>
<dbReference type="GO" id="GO:0000272">
    <property type="term" value="P:polysaccharide catabolic process"/>
    <property type="evidence" value="ECO:0007669"/>
    <property type="project" value="InterPro"/>
</dbReference>
<dbReference type="PRINTS" id="PR00131">
    <property type="entry name" value="GLHYDRLASE1"/>
</dbReference>
<evidence type="ECO:0000259" key="8">
    <source>
        <dbReference type="Pfam" id="PF00150"/>
    </source>
</evidence>
<feature type="domain" description="Glycoside hydrolase family 5" evidence="8">
    <location>
        <begin position="59"/>
        <end position="199"/>
    </location>
</feature>
<dbReference type="PANTHER" id="PTHR10353:SF209">
    <property type="entry name" value="GALACTOLIPID GALACTOSYLTRANSFERASE SFR2, CHLOROPLASTIC"/>
    <property type="match status" value="1"/>
</dbReference>
<keyword evidence="3 6" id="KW-0326">Glycosidase</keyword>
<evidence type="ECO:0000256" key="3">
    <source>
        <dbReference type="ARBA" id="ARBA00023295"/>
    </source>
</evidence>
<dbReference type="PROSITE" id="PS00653">
    <property type="entry name" value="GLYCOSYL_HYDROL_F1_2"/>
    <property type="match status" value="1"/>
</dbReference>
<comment type="similarity">
    <text evidence="7">Belongs to the glycosyl hydrolase 5 (cellulase A) family.</text>
</comment>
<evidence type="ECO:0000313" key="9">
    <source>
        <dbReference type="EMBL" id="ODN31055.1"/>
    </source>
</evidence>
<evidence type="ECO:0000256" key="7">
    <source>
        <dbReference type="RuleBase" id="RU361153"/>
    </source>
</evidence>
<evidence type="ECO:0000256" key="1">
    <source>
        <dbReference type="ARBA" id="ARBA00010838"/>
    </source>
</evidence>
<evidence type="ECO:0000313" key="10">
    <source>
        <dbReference type="Proteomes" id="UP000094570"/>
    </source>
</evidence>
<reference evidence="10" key="1">
    <citation type="submission" date="2016-04" db="EMBL/GenBank/DDBJ databases">
        <title>The genome sequence project of a novel Fervidobacterium isolate from a hot spring in Thailand.</title>
        <authorList>
            <person name="Gonzalez J.M."/>
            <person name="Cuecas A."/>
            <person name="Kanoksilapatham W."/>
        </authorList>
    </citation>
    <scope>NUCLEOTIDE SEQUENCE [LARGE SCALE GENOMIC DNA]</scope>
    <source>
        <strain evidence="10">FC2004</strain>
    </source>
</reference>
<dbReference type="GO" id="GO:0008422">
    <property type="term" value="F:beta-glucosidase activity"/>
    <property type="evidence" value="ECO:0007669"/>
    <property type="project" value="TreeGrafter"/>
</dbReference>
<dbReference type="OrthoDB" id="2339329at2"/>
<comment type="caution">
    <text evidence="9">The sequence shown here is derived from an EMBL/GenBank/DDBJ whole genome shotgun (WGS) entry which is preliminary data.</text>
</comment>
<comment type="similarity">
    <text evidence="1 5">Belongs to the glycosyl hydrolase 1 family.</text>
</comment>
<dbReference type="InterPro" id="IPR001547">
    <property type="entry name" value="Glyco_hydro_5"/>
</dbReference>
<sequence length="466" mass="54559">MFPKDFMFGVSMSGFQFEMGWGDERDLDPNTDWFVWVREPGNLVNGVVSGDLPEFGAGYWLNYEKIHQLAVDFGMDTIRIGIEWSRIFPTSTESVDVRDPNFLDKLDELANKKAVEHYRKIMEDIKSKGLKLFVNLNHFTLPLWLHDPVAVHYGRPTDKLGWVSERTVHEFAKYVAYMAWKYGDIVDLWSTMNEPHVVSQLGYFSVSAGFPPAYFNPEWYILATKHLAMAHNLGYDMIKRFSDKPTGVIYSFTWYDTLNPNDREILEEAMYLTNWFFMDMVKEKLDYVGVNYYTRTVIDRVEQPLAMGNFNVRWRILKGYGYACDEGGVALSGRPASDFGWEMYPEGLYYVLKAVSERYSKPIIVTENGVADWNDRLRSTHLISHLYYVERALEDGIDVKGYLHWSIVDNYEWAKGYSKRFGLAWTNFQTKTYHPRPSMYIFRDIIRARTTKEFIGFDPYKVRTEL</sequence>
<dbReference type="Pfam" id="PF00232">
    <property type="entry name" value="Glyco_hydro_1"/>
    <property type="match status" value="1"/>
</dbReference>
<gene>
    <name evidence="9" type="ORF">A4H02_01930</name>
</gene>
<dbReference type="InterPro" id="IPR001360">
    <property type="entry name" value="Glyco_hydro_1"/>
</dbReference>
<dbReference type="Gene3D" id="3.20.20.80">
    <property type="entry name" value="Glycosidases"/>
    <property type="match status" value="1"/>
</dbReference>
<organism evidence="9 10">
    <name type="scientific">Fervidobacterium thailandense</name>
    <dbReference type="NCBI Taxonomy" id="1008305"/>
    <lineage>
        <taxon>Bacteria</taxon>
        <taxon>Thermotogati</taxon>
        <taxon>Thermotogota</taxon>
        <taxon>Thermotogae</taxon>
        <taxon>Thermotogales</taxon>
        <taxon>Fervidobacteriaceae</taxon>
        <taxon>Fervidobacterium</taxon>
    </lineage>
</organism>
<dbReference type="Proteomes" id="UP000094570">
    <property type="component" value="Unassembled WGS sequence"/>
</dbReference>
<evidence type="ECO:0000256" key="6">
    <source>
        <dbReference type="RuleBase" id="RU004468"/>
    </source>
</evidence>
<dbReference type="SUPFAM" id="SSF51445">
    <property type="entry name" value="(Trans)glycosidases"/>
    <property type="match status" value="1"/>
</dbReference>
<keyword evidence="10" id="KW-1185">Reference proteome</keyword>
<name>A0A1E3G457_9BACT</name>
<evidence type="ECO:0000256" key="4">
    <source>
        <dbReference type="PROSITE-ProRule" id="PRU10055"/>
    </source>
</evidence>